<dbReference type="OrthoDB" id="2286242at2759"/>
<protein>
    <submittedName>
        <fullName evidence="1">Uncharacterized protein</fullName>
    </submittedName>
</protein>
<name>A0A4Y2LG26_ARAVE</name>
<evidence type="ECO:0000313" key="2">
    <source>
        <dbReference type="Proteomes" id="UP000499080"/>
    </source>
</evidence>
<organism evidence="1 2">
    <name type="scientific">Araneus ventricosus</name>
    <name type="common">Orbweaver spider</name>
    <name type="synonym">Epeira ventricosa</name>
    <dbReference type="NCBI Taxonomy" id="182803"/>
    <lineage>
        <taxon>Eukaryota</taxon>
        <taxon>Metazoa</taxon>
        <taxon>Ecdysozoa</taxon>
        <taxon>Arthropoda</taxon>
        <taxon>Chelicerata</taxon>
        <taxon>Arachnida</taxon>
        <taxon>Araneae</taxon>
        <taxon>Araneomorphae</taxon>
        <taxon>Entelegynae</taxon>
        <taxon>Araneoidea</taxon>
        <taxon>Araneidae</taxon>
        <taxon>Araneus</taxon>
    </lineage>
</organism>
<reference evidence="1 2" key="1">
    <citation type="journal article" date="2019" name="Sci. Rep.">
        <title>Orb-weaving spider Araneus ventricosus genome elucidates the spidroin gene catalogue.</title>
        <authorList>
            <person name="Kono N."/>
            <person name="Nakamura H."/>
            <person name="Ohtoshi R."/>
            <person name="Moran D.A.P."/>
            <person name="Shinohara A."/>
            <person name="Yoshida Y."/>
            <person name="Fujiwara M."/>
            <person name="Mori M."/>
            <person name="Tomita M."/>
            <person name="Arakawa K."/>
        </authorList>
    </citation>
    <scope>NUCLEOTIDE SEQUENCE [LARGE SCALE GENOMIC DNA]</scope>
</reference>
<proteinExistence type="predicted"/>
<keyword evidence="2" id="KW-1185">Reference proteome</keyword>
<sequence length="66" mass="7472">MVEKAVGIDKELFKKAHDDNKGPTVALLEYRNIIILGIGLSSAQLMFNRRMRTKLLVSCKLRNAEI</sequence>
<comment type="caution">
    <text evidence="1">The sequence shown here is derived from an EMBL/GenBank/DDBJ whole genome shotgun (WGS) entry which is preliminary data.</text>
</comment>
<feature type="non-terminal residue" evidence="1">
    <location>
        <position position="66"/>
    </location>
</feature>
<gene>
    <name evidence="1" type="ORF">AVEN_173310_1</name>
</gene>
<accession>A0A4Y2LG26</accession>
<evidence type="ECO:0000313" key="1">
    <source>
        <dbReference type="EMBL" id="GBN13638.1"/>
    </source>
</evidence>
<dbReference type="AlphaFoldDB" id="A0A4Y2LG26"/>
<dbReference type="Proteomes" id="UP000499080">
    <property type="component" value="Unassembled WGS sequence"/>
</dbReference>
<dbReference type="EMBL" id="BGPR01005813">
    <property type="protein sequence ID" value="GBN13638.1"/>
    <property type="molecule type" value="Genomic_DNA"/>
</dbReference>